<sequence length="39" mass="4343">MAVREVSDINVGAGFTVIVFFYPDVSKPALCQGFIEQMY</sequence>
<accession>B4VYN0</accession>
<organism evidence="1 2">
    <name type="scientific">Coleofasciculus chthonoplastes PCC 7420</name>
    <dbReference type="NCBI Taxonomy" id="118168"/>
    <lineage>
        <taxon>Bacteria</taxon>
        <taxon>Bacillati</taxon>
        <taxon>Cyanobacteriota</taxon>
        <taxon>Cyanophyceae</taxon>
        <taxon>Coleofasciculales</taxon>
        <taxon>Coleofasciculaceae</taxon>
        <taxon>Coleofasciculus</taxon>
    </lineage>
</organism>
<gene>
    <name evidence="1" type="ORF">MC7420_2702</name>
</gene>
<dbReference type="EMBL" id="DS989860">
    <property type="protein sequence ID" value="EDX73084.1"/>
    <property type="molecule type" value="Genomic_DNA"/>
</dbReference>
<dbReference type="Proteomes" id="UP000003835">
    <property type="component" value="Unassembled WGS sequence"/>
</dbReference>
<dbReference type="HOGENOM" id="CLU_3307879_0_0_3"/>
<proteinExistence type="predicted"/>
<evidence type="ECO:0000313" key="1">
    <source>
        <dbReference type="EMBL" id="EDX73084.1"/>
    </source>
</evidence>
<keyword evidence="2" id="KW-1185">Reference proteome</keyword>
<dbReference type="AlphaFoldDB" id="B4VYN0"/>
<evidence type="ECO:0000313" key="2">
    <source>
        <dbReference type="Proteomes" id="UP000003835"/>
    </source>
</evidence>
<name>B4VYN0_9CYAN</name>
<reference evidence="1 2" key="1">
    <citation type="submission" date="2008-07" db="EMBL/GenBank/DDBJ databases">
        <authorList>
            <person name="Tandeau de Marsac N."/>
            <person name="Ferriera S."/>
            <person name="Johnson J."/>
            <person name="Kravitz S."/>
            <person name="Beeson K."/>
            <person name="Sutton G."/>
            <person name="Rogers Y.-H."/>
            <person name="Friedman R."/>
            <person name="Frazier M."/>
            <person name="Venter J.C."/>
        </authorList>
    </citation>
    <scope>NUCLEOTIDE SEQUENCE [LARGE SCALE GENOMIC DNA]</scope>
    <source>
        <strain evidence="1 2">PCC 7420</strain>
    </source>
</reference>
<protein>
    <submittedName>
        <fullName evidence="1">Uncharacterized protein</fullName>
    </submittedName>
</protein>